<reference evidence="1 2" key="1">
    <citation type="submission" date="2019-07" db="EMBL/GenBank/DDBJ databases">
        <title>WGS assembly of Gossypium tomentosum.</title>
        <authorList>
            <person name="Chen Z.J."/>
            <person name="Sreedasyam A."/>
            <person name="Ando A."/>
            <person name="Song Q."/>
            <person name="De L."/>
            <person name="Hulse-Kemp A."/>
            <person name="Ding M."/>
            <person name="Ye W."/>
            <person name="Kirkbride R."/>
            <person name="Jenkins J."/>
            <person name="Plott C."/>
            <person name="Lovell J."/>
            <person name="Lin Y.-M."/>
            <person name="Vaughn R."/>
            <person name="Liu B."/>
            <person name="Li W."/>
            <person name="Simpson S."/>
            <person name="Scheffler B."/>
            <person name="Saski C."/>
            <person name="Grover C."/>
            <person name="Hu G."/>
            <person name="Conover J."/>
            <person name="Carlson J."/>
            <person name="Shu S."/>
            <person name="Boston L."/>
            <person name="Williams M."/>
            <person name="Peterson D."/>
            <person name="Mcgee K."/>
            <person name="Jones D."/>
            <person name="Wendel J."/>
            <person name="Stelly D."/>
            <person name="Grimwood J."/>
            <person name="Schmutz J."/>
        </authorList>
    </citation>
    <scope>NUCLEOTIDE SEQUENCE [LARGE SCALE GENOMIC DNA]</scope>
    <source>
        <strain evidence="1">7179.01</strain>
    </source>
</reference>
<protein>
    <submittedName>
        <fullName evidence="1">Uncharacterized protein</fullName>
    </submittedName>
</protein>
<keyword evidence="2" id="KW-1185">Reference proteome</keyword>
<proteinExistence type="predicted"/>
<name>A0A5D2NUS5_GOSTO</name>
<organism evidence="1 2">
    <name type="scientific">Gossypium tomentosum</name>
    <name type="common">Hawaiian cotton</name>
    <name type="synonym">Gossypium sandvicense</name>
    <dbReference type="NCBI Taxonomy" id="34277"/>
    <lineage>
        <taxon>Eukaryota</taxon>
        <taxon>Viridiplantae</taxon>
        <taxon>Streptophyta</taxon>
        <taxon>Embryophyta</taxon>
        <taxon>Tracheophyta</taxon>
        <taxon>Spermatophyta</taxon>
        <taxon>Magnoliopsida</taxon>
        <taxon>eudicotyledons</taxon>
        <taxon>Gunneridae</taxon>
        <taxon>Pentapetalae</taxon>
        <taxon>rosids</taxon>
        <taxon>malvids</taxon>
        <taxon>Malvales</taxon>
        <taxon>Malvaceae</taxon>
        <taxon>Malvoideae</taxon>
        <taxon>Gossypium</taxon>
    </lineage>
</organism>
<evidence type="ECO:0000313" key="2">
    <source>
        <dbReference type="Proteomes" id="UP000322667"/>
    </source>
</evidence>
<evidence type="ECO:0000313" key="1">
    <source>
        <dbReference type="EMBL" id="TYI07857.1"/>
    </source>
</evidence>
<sequence length="71" mass="8025">MPSQPRSRERKGLSLLILLDSNDEGEPSGDEVDVILLFLQVMRARKAGGWCPDRRWCTWQRKRAAVEGEGG</sequence>
<gene>
    <name evidence="1" type="ORF">ES332_A10G254800v1</name>
</gene>
<dbReference type="AlphaFoldDB" id="A0A5D2NUS5"/>
<accession>A0A5D2NUS5</accession>
<dbReference type="Proteomes" id="UP000322667">
    <property type="component" value="Chromosome A10"/>
</dbReference>
<dbReference type="EMBL" id="CM017619">
    <property type="protein sequence ID" value="TYI07857.1"/>
    <property type="molecule type" value="Genomic_DNA"/>
</dbReference>